<evidence type="ECO:0000256" key="1">
    <source>
        <dbReference type="SAM" id="MobiDB-lite"/>
    </source>
</evidence>
<dbReference type="GO" id="GO:0016779">
    <property type="term" value="F:nucleotidyltransferase activity"/>
    <property type="evidence" value="ECO:0007669"/>
    <property type="project" value="UniProtKB-ARBA"/>
</dbReference>
<protein>
    <recommendedName>
        <fullName evidence="2">MobA-like NTP transferase domain-containing protein</fullName>
    </recommendedName>
</protein>
<organism evidence="3">
    <name type="scientific">uncultured spirochete</name>
    <dbReference type="NCBI Taxonomy" id="156406"/>
    <lineage>
        <taxon>Bacteria</taxon>
        <taxon>Pseudomonadati</taxon>
        <taxon>Spirochaetota</taxon>
        <taxon>Spirochaetia</taxon>
        <taxon>Spirochaetales</taxon>
        <taxon>environmental samples</taxon>
    </lineage>
</organism>
<sequence length="235" mass="25230">MNSTRFTNPAAVILAAGRSSRMGATKPLMLIDDMPMLMYAANAFRAAGIDYIIVVTGFDAERVAALAREGALHPVHNSNFDKGMFTSVCAGIEAVPDEFDSAFVLPVDIPFVSPETLKRLQTSANREHGASAKERGAPSAGGIDGMPAAARSRPIVIPRHTGKPGHPPLIHRSIFGQLRGWRGPHGLGGFLKAQSSLVAYLDVEDPFILRDIDTPDDMQKIISDRNLHGVAMPHS</sequence>
<evidence type="ECO:0000313" key="3">
    <source>
        <dbReference type="EMBL" id="SLM11422.1"/>
    </source>
</evidence>
<reference evidence="3" key="1">
    <citation type="submission" date="2017-02" db="EMBL/GenBank/DDBJ databases">
        <authorList>
            <person name="Regsiter A."/>
            <person name="William W."/>
        </authorList>
    </citation>
    <scope>NUCLEOTIDE SEQUENCE</scope>
    <source>
        <strain evidence="3">Bib</strain>
    </source>
</reference>
<feature type="compositionally biased region" description="Basic and acidic residues" evidence="1">
    <location>
        <begin position="125"/>
        <end position="136"/>
    </location>
</feature>
<accession>A0A3P3XGT7</accession>
<gene>
    <name evidence="3" type="ORF">SPIROBIBN47_20017</name>
</gene>
<dbReference type="CDD" id="cd04182">
    <property type="entry name" value="GT_2_like_f"/>
    <property type="match status" value="1"/>
</dbReference>
<feature type="region of interest" description="Disordered" evidence="1">
    <location>
        <begin position="122"/>
        <end position="145"/>
    </location>
</feature>
<dbReference type="EMBL" id="FWDM01000012">
    <property type="protein sequence ID" value="SLM11422.1"/>
    <property type="molecule type" value="Genomic_DNA"/>
</dbReference>
<dbReference type="PANTHER" id="PTHR43777">
    <property type="entry name" value="MOLYBDENUM COFACTOR CYTIDYLYLTRANSFERASE"/>
    <property type="match status" value="1"/>
</dbReference>
<dbReference type="SUPFAM" id="SSF53448">
    <property type="entry name" value="Nucleotide-diphospho-sugar transferases"/>
    <property type="match status" value="1"/>
</dbReference>
<dbReference type="InterPro" id="IPR025877">
    <property type="entry name" value="MobA-like_NTP_Trfase"/>
</dbReference>
<evidence type="ECO:0000259" key="2">
    <source>
        <dbReference type="Pfam" id="PF12804"/>
    </source>
</evidence>
<dbReference type="AlphaFoldDB" id="A0A3P3XGT7"/>
<proteinExistence type="predicted"/>
<feature type="domain" description="MobA-like NTP transferase" evidence="2">
    <location>
        <begin position="11"/>
        <end position="194"/>
    </location>
</feature>
<dbReference type="Pfam" id="PF12804">
    <property type="entry name" value="NTP_transf_3"/>
    <property type="match status" value="1"/>
</dbReference>
<dbReference type="PANTHER" id="PTHR43777:SF1">
    <property type="entry name" value="MOLYBDENUM COFACTOR CYTIDYLYLTRANSFERASE"/>
    <property type="match status" value="1"/>
</dbReference>
<dbReference type="Gene3D" id="3.90.550.10">
    <property type="entry name" value="Spore Coat Polysaccharide Biosynthesis Protein SpsA, Chain A"/>
    <property type="match status" value="1"/>
</dbReference>
<name>A0A3P3XGT7_9SPIR</name>
<dbReference type="InterPro" id="IPR029044">
    <property type="entry name" value="Nucleotide-diphossugar_trans"/>
</dbReference>